<feature type="region of interest" description="Disordered" evidence="5">
    <location>
        <begin position="152"/>
        <end position="171"/>
    </location>
</feature>
<dbReference type="AlphaFoldDB" id="A0A397TRK6"/>
<name>A0A397TRK6_9GLOM</name>
<dbReference type="GO" id="GO:0005762">
    <property type="term" value="C:mitochondrial large ribosomal subunit"/>
    <property type="evidence" value="ECO:0007669"/>
    <property type="project" value="TreeGrafter"/>
</dbReference>
<gene>
    <name evidence="6" type="ORF">C1645_747761</name>
</gene>
<evidence type="ECO:0000313" key="7">
    <source>
        <dbReference type="Proteomes" id="UP000265703"/>
    </source>
</evidence>
<dbReference type="EMBL" id="QKYT01000006">
    <property type="protein sequence ID" value="RIA99265.1"/>
    <property type="molecule type" value="Genomic_DNA"/>
</dbReference>
<dbReference type="GO" id="GO:0032543">
    <property type="term" value="P:mitochondrial translation"/>
    <property type="evidence" value="ECO:0007669"/>
    <property type="project" value="TreeGrafter"/>
</dbReference>
<proteinExistence type="inferred from homology"/>
<keyword evidence="2" id="KW-0689">Ribosomal protein</keyword>
<dbReference type="Proteomes" id="UP000265703">
    <property type="component" value="Unassembled WGS sequence"/>
</dbReference>
<accession>A0A397TRK6</accession>
<dbReference type="STRING" id="658196.A0A397TRK6"/>
<organism evidence="6 7">
    <name type="scientific">Glomus cerebriforme</name>
    <dbReference type="NCBI Taxonomy" id="658196"/>
    <lineage>
        <taxon>Eukaryota</taxon>
        <taxon>Fungi</taxon>
        <taxon>Fungi incertae sedis</taxon>
        <taxon>Mucoromycota</taxon>
        <taxon>Glomeromycotina</taxon>
        <taxon>Glomeromycetes</taxon>
        <taxon>Glomerales</taxon>
        <taxon>Glomeraceae</taxon>
        <taxon>Glomus</taxon>
    </lineage>
</organism>
<dbReference type="InterPro" id="IPR012678">
    <property type="entry name" value="Ribosomal_uL23/eL15/eS24_sf"/>
</dbReference>
<sequence length="171" mass="20312">MNQHLLKFILKNMDGWKTGLKKVYLPNIIFRLIRTPSLPPNKVAFRIPTNINKLDIKDYLTHIYKLDIVDVRTMVYAAESQTNLGKYRPSYKKAIVTLGDDFNYPPKPFELKYSDAELFRENRKIQLRKLAGWKPRPIRMIVKQEENYKLKEENEKQIKEKNSKVEKSEVN</sequence>
<protein>
    <recommendedName>
        <fullName evidence="4">Large ribosomal subunit protein uL23m</fullName>
    </recommendedName>
</protein>
<dbReference type="PANTHER" id="PTHR12059:SF5">
    <property type="entry name" value="LARGE RIBOSOMAL SUBUNIT PROTEIN UL23M"/>
    <property type="match status" value="1"/>
</dbReference>
<comment type="caution">
    <text evidence="6">The sequence shown here is derived from an EMBL/GenBank/DDBJ whole genome shotgun (WGS) entry which is preliminary data.</text>
</comment>
<evidence type="ECO:0000256" key="2">
    <source>
        <dbReference type="ARBA" id="ARBA00022980"/>
    </source>
</evidence>
<keyword evidence="7" id="KW-1185">Reference proteome</keyword>
<dbReference type="SUPFAM" id="SSF54189">
    <property type="entry name" value="Ribosomal proteins S24e, L23 and L15e"/>
    <property type="match status" value="1"/>
</dbReference>
<evidence type="ECO:0000256" key="4">
    <source>
        <dbReference type="ARBA" id="ARBA00039977"/>
    </source>
</evidence>
<evidence type="ECO:0000313" key="6">
    <source>
        <dbReference type="EMBL" id="RIA99265.1"/>
    </source>
</evidence>
<dbReference type="InterPro" id="IPR013025">
    <property type="entry name" value="Ribosomal_uL23-like"/>
</dbReference>
<evidence type="ECO:0000256" key="3">
    <source>
        <dbReference type="ARBA" id="ARBA00023274"/>
    </source>
</evidence>
<dbReference type="PANTHER" id="PTHR12059">
    <property type="entry name" value="RIBOSOMAL PROTEIN L23-RELATED"/>
    <property type="match status" value="1"/>
</dbReference>
<comment type="similarity">
    <text evidence="1">Belongs to the universal ribosomal protein uL23 family.</text>
</comment>
<dbReference type="Pfam" id="PF00276">
    <property type="entry name" value="Ribosomal_L23"/>
    <property type="match status" value="1"/>
</dbReference>
<keyword evidence="3" id="KW-0687">Ribonucleoprotein</keyword>
<dbReference type="InterPro" id="IPR012677">
    <property type="entry name" value="Nucleotide-bd_a/b_plait_sf"/>
</dbReference>
<evidence type="ECO:0000256" key="5">
    <source>
        <dbReference type="SAM" id="MobiDB-lite"/>
    </source>
</evidence>
<evidence type="ECO:0000256" key="1">
    <source>
        <dbReference type="ARBA" id="ARBA00006700"/>
    </source>
</evidence>
<dbReference type="OrthoDB" id="275582at2759"/>
<dbReference type="GO" id="GO:0003735">
    <property type="term" value="F:structural constituent of ribosome"/>
    <property type="evidence" value="ECO:0007669"/>
    <property type="project" value="InterPro"/>
</dbReference>
<dbReference type="Gene3D" id="3.30.70.330">
    <property type="match status" value="1"/>
</dbReference>
<reference evidence="6 7" key="1">
    <citation type="submission" date="2018-06" db="EMBL/GenBank/DDBJ databases">
        <title>Comparative genomics reveals the genomic features of Rhizophagus irregularis, R. cerebriforme, R. diaphanum and Gigaspora rosea, and their symbiotic lifestyle signature.</title>
        <authorList>
            <person name="Morin E."/>
            <person name="San Clemente H."/>
            <person name="Chen E.C.H."/>
            <person name="De La Providencia I."/>
            <person name="Hainaut M."/>
            <person name="Kuo A."/>
            <person name="Kohler A."/>
            <person name="Murat C."/>
            <person name="Tang N."/>
            <person name="Roy S."/>
            <person name="Loubradou J."/>
            <person name="Henrissat B."/>
            <person name="Grigoriev I.V."/>
            <person name="Corradi N."/>
            <person name="Roux C."/>
            <person name="Martin F.M."/>
        </authorList>
    </citation>
    <scope>NUCLEOTIDE SEQUENCE [LARGE SCALE GENOMIC DNA]</scope>
    <source>
        <strain evidence="6 7">DAOM 227022</strain>
    </source>
</reference>